<organism evidence="5">
    <name type="scientific">hydrothermal vent metagenome</name>
    <dbReference type="NCBI Taxonomy" id="652676"/>
    <lineage>
        <taxon>unclassified sequences</taxon>
        <taxon>metagenomes</taxon>
        <taxon>ecological metagenomes</taxon>
    </lineage>
</organism>
<dbReference type="Gene3D" id="3.40.50.1820">
    <property type="entry name" value="alpha/beta hydrolase"/>
    <property type="match status" value="1"/>
</dbReference>
<dbReference type="AlphaFoldDB" id="A0A3B1BMS8"/>
<dbReference type="SUPFAM" id="SSF53474">
    <property type="entry name" value="alpha/beta-Hydrolases"/>
    <property type="match status" value="1"/>
</dbReference>
<keyword evidence="2" id="KW-0378">Hydrolase</keyword>
<dbReference type="PANTHER" id="PTHR10655">
    <property type="entry name" value="LYSOPHOSPHOLIPASE-RELATED"/>
    <property type="match status" value="1"/>
</dbReference>
<dbReference type="GO" id="GO:0016787">
    <property type="term" value="F:hydrolase activity"/>
    <property type="evidence" value="ECO:0007669"/>
    <property type="project" value="UniProtKB-KW"/>
</dbReference>
<dbReference type="EMBL" id="UOFZ01000120">
    <property type="protein sequence ID" value="VAX13513.1"/>
    <property type="molecule type" value="Genomic_DNA"/>
</dbReference>
<keyword evidence="3" id="KW-0175">Coiled coil</keyword>
<comment type="similarity">
    <text evidence="1">Belongs to the AB hydrolase superfamily. AB hydrolase 2 family.</text>
</comment>
<evidence type="ECO:0000256" key="1">
    <source>
        <dbReference type="ARBA" id="ARBA00006499"/>
    </source>
</evidence>
<evidence type="ECO:0000256" key="3">
    <source>
        <dbReference type="SAM" id="Coils"/>
    </source>
</evidence>
<dbReference type="Pfam" id="PF02230">
    <property type="entry name" value="Abhydrolase_2"/>
    <property type="match status" value="1"/>
</dbReference>
<dbReference type="InterPro" id="IPR003140">
    <property type="entry name" value="PLipase/COase/thioEstase"/>
</dbReference>
<dbReference type="PANTHER" id="PTHR10655:SF17">
    <property type="entry name" value="LYSOPHOSPHOLIPASE-LIKE PROTEIN 1"/>
    <property type="match status" value="1"/>
</dbReference>
<feature type="domain" description="Phospholipase/carboxylesterase/thioesterase" evidence="4">
    <location>
        <begin position="9"/>
        <end position="220"/>
    </location>
</feature>
<dbReference type="InterPro" id="IPR050565">
    <property type="entry name" value="LYPA1-2/EST-like"/>
</dbReference>
<gene>
    <name evidence="5" type="ORF">MNBD_GAMMA24-2150</name>
</gene>
<evidence type="ECO:0000313" key="5">
    <source>
        <dbReference type="EMBL" id="VAX13513.1"/>
    </source>
</evidence>
<accession>A0A3B1BMS8</accession>
<dbReference type="InterPro" id="IPR029058">
    <property type="entry name" value="AB_hydrolase_fold"/>
</dbReference>
<name>A0A3B1BMS8_9ZZZZ</name>
<sequence length="224" mass="24728">MSEILDCIHSGDPDGDKSVIWLHGLGASGHDFGPIVPELELPKNHGINFLFPHAPRLPITINGGMVMPAWYDIYALEANAQEDEAGIKRAEQQIRALIEVERQRGVKTEHIILAGFSQGGVVALYTGLRFAPVLGGILALSCYLPLATSLIAEAERGDLAPRSLPIFQAHGLHDPVVPYSLGETSLNYLQQMGYTPEWHSYPMQHNVCEEEVRDIGNWLKQRLC</sequence>
<evidence type="ECO:0000256" key="2">
    <source>
        <dbReference type="ARBA" id="ARBA00022801"/>
    </source>
</evidence>
<reference evidence="5" key="1">
    <citation type="submission" date="2018-06" db="EMBL/GenBank/DDBJ databases">
        <authorList>
            <person name="Zhirakovskaya E."/>
        </authorList>
    </citation>
    <scope>NUCLEOTIDE SEQUENCE</scope>
</reference>
<feature type="coiled-coil region" evidence="3">
    <location>
        <begin position="73"/>
        <end position="100"/>
    </location>
</feature>
<evidence type="ECO:0000259" key="4">
    <source>
        <dbReference type="Pfam" id="PF02230"/>
    </source>
</evidence>
<protein>
    <recommendedName>
        <fullName evidence="4">Phospholipase/carboxylesterase/thioesterase domain-containing protein</fullName>
    </recommendedName>
</protein>
<proteinExistence type="inferred from homology"/>